<name>A0ABQ7YBE4_BRANA</name>
<evidence type="ECO:0000259" key="12">
    <source>
        <dbReference type="PROSITE" id="PS50884"/>
    </source>
</evidence>
<keyword evidence="6 8" id="KW-0539">Nucleus</keyword>
<feature type="compositionally biased region" description="Polar residues" evidence="10">
    <location>
        <begin position="365"/>
        <end position="374"/>
    </location>
</feature>
<evidence type="ECO:0000256" key="4">
    <source>
        <dbReference type="ARBA" id="ARBA00023125"/>
    </source>
</evidence>
<dbReference type="SUPFAM" id="SSF101936">
    <property type="entry name" value="DNA-binding pseudobarrel domain"/>
    <property type="match status" value="1"/>
</dbReference>
<accession>A0ABQ7YBE4</accession>
<dbReference type="Pfam" id="PF05097">
    <property type="entry name" value="DUF688"/>
    <property type="match status" value="1"/>
</dbReference>
<evidence type="ECO:0000256" key="2">
    <source>
        <dbReference type="ARBA" id="ARBA00007853"/>
    </source>
</evidence>
<evidence type="ECO:0000256" key="6">
    <source>
        <dbReference type="ARBA" id="ARBA00023242"/>
    </source>
</evidence>
<feature type="compositionally biased region" description="Pro residues" evidence="10">
    <location>
        <begin position="383"/>
        <end position="392"/>
    </location>
</feature>
<comment type="subcellular location">
    <subcellularLocation>
        <location evidence="1 8 9">Nucleus</location>
    </subcellularLocation>
</comment>
<dbReference type="InterPro" id="IPR033389">
    <property type="entry name" value="AUX/IAA_dom"/>
</dbReference>
<evidence type="ECO:0000256" key="7">
    <source>
        <dbReference type="ARBA" id="ARBA00023294"/>
    </source>
</evidence>
<evidence type="ECO:0000259" key="11">
    <source>
        <dbReference type="PROSITE" id="PS50863"/>
    </source>
</evidence>
<keyword evidence="8" id="KW-0862">Zinc</keyword>
<dbReference type="InterPro" id="IPR053793">
    <property type="entry name" value="PB1-like"/>
</dbReference>
<feature type="region of interest" description="Disordered" evidence="10">
    <location>
        <begin position="879"/>
        <end position="911"/>
    </location>
</feature>
<feature type="compositionally biased region" description="Polar residues" evidence="10">
    <location>
        <begin position="893"/>
        <end position="902"/>
    </location>
</feature>
<dbReference type="Gene3D" id="2.30.30.1040">
    <property type="match status" value="1"/>
</dbReference>
<sequence>MSCYQDQLYTELWKACAGPLVEVPLVGGRVFYFPQGHMEQLVASTNQGIESEKIPDFKLPPKILCQVLSVMLKAEHETDEVYAQITLKPEEDQSEPTSFDPPIVEPAKQMFHSFVKILTASDTSTHGGFSVLRKHATECLPALDMTQATPTQELVTRDLHGFEWRFKHIFRGQPRRHLLTTGWSTFVSSKRLVAGDAFVFLRGENGDLRVGVRRLARHQNTMPASVISSQSMHLGVLATASHAVNTQTMFLVLYKPRISQFIVGVNKYMEAMKHGFDLGTRFRMRFEGEESPERIFTGTIVGIGDLSSQWPASTWRSLQVQWDEPTTVQRPDKVSPWEIEPFLPSSPVSTPAQQSQPKSKRSKPIESSSLSPGQASFLGVQAEPPPPPPPPASSCYRLFGFDLTSNPPAPTPPDKQPMDACEAAKCQDPITPSSVNERKKQQTSRTRTKVQMQGIAVGRAVDLTLLKSYDELIKELEEMFEIQGQLLPRDKWIVVFTDDEGDMMLAGDDPWNEFCKMAKKIFIYSSDEVKKMTRRMKSYSSLENEFYDKVYGCNVNNINNVNVVIMGTENDEEDEEEEMIITSKLQLVLAAKSRKQQYTSSPVISHHVSLSLLSSPDDLSHSRASVPFSWEEEPGKPKQHTLLRAPPKYPKRLDLPPRLLLPREGTKTPLACDHPRYLAALKRWFRLRKDRADNDNDVVGQCSFVVSSENENDMKITRTTSRLHCLYDVARCYLWEVPWKKKKPDNTAPMKLISNFVLKLFLDRAGFECMGFQEMINVKPMDQMISNTNNSTSQQQQPTFIATTSRPNATVANGGSGGNNNNTATTMETRKARPQEKVNCPRCNSTNTKFCYYNNYSLTQPRYFCKGCRRYWTEGGSLRNVPVGGSSRKNKRSSTPLASHSNPKLPDLNPPILFSSQIPNKSSKDLNLLSFPVMQDHHHGMSQFLHMPKIENNNTSSSIYASSSPVSALELLRSNGVSSRGMNTFLPGQMMDSNSVLYSSLGFPTMVDYKQSNNNLSFSIDHHQGIGNNTINSNQRAEDNNHADDMNGASRVLFPFSDMKELSSTTQDKSHGNNTYWSGMFTNTGGSSW</sequence>
<feature type="compositionally biased region" description="Polar residues" evidence="10">
    <location>
        <begin position="346"/>
        <end position="357"/>
    </location>
</feature>
<feature type="domain" description="Dof-type" evidence="12">
    <location>
        <begin position="838"/>
        <end position="892"/>
    </location>
</feature>
<dbReference type="Pfam" id="PF02701">
    <property type="entry name" value="Zn_ribbon_Dof"/>
    <property type="match status" value="1"/>
</dbReference>
<dbReference type="PROSITE" id="PS50863">
    <property type="entry name" value="B3"/>
    <property type="match status" value="1"/>
</dbReference>
<dbReference type="Pfam" id="PF06507">
    <property type="entry name" value="ARF_AD"/>
    <property type="match status" value="1"/>
</dbReference>
<evidence type="ECO:0000256" key="3">
    <source>
        <dbReference type="ARBA" id="ARBA00023015"/>
    </source>
</evidence>
<dbReference type="SMART" id="SM01019">
    <property type="entry name" value="B3"/>
    <property type="match status" value="1"/>
</dbReference>
<dbReference type="InterPro" id="IPR015300">
    <property type="entry name" value="DNA-bd_pseudobarrel_sf"/>
</dbReference>
<evidence type="ECO:0000256" key="5">
    <source>
        <dbReference type="ARBA" id="ARBA00023163"/>
    </source>
</evidence>
<dbReference type="Gene3D" id="3.10.20.90">
    <property type="entry name" value="Phosphatidylinositol 3-kinase Catalytic Subunit, Chain A, domain 1"/>
    <property type="match status" value="1"/>
</dbReference>
<evidence type="ECO:0000259" key="13">
    <source>
        <dbReference type="PROSITE" id="PS51745"/>
    </source>
</evidence>
<comment type="caution">
    <text evidence="14">The sequence shown here is derived from an EMBL/GenBank/DDBJ whole genome shotgun (WGS) entry which is preliminary data.</text>
</comment>
<evidence type="ECO:0000313" key="15">
    <source>
        <dbReference type="Proteomes" id="UP000824890"/>
    </source>
</evidence>
<feature type="region of interest" description="Disordered" evidence="10">
    <location>
        <begin position="1029"/>
        <end position="1048"/>
    </location>
</feature>
<dbReference type="PROSITE" id="PS51745">
    <property type="entry name" value="PB1"/>
    <property type="match status" value="1"/>
</dbReference>
<reference evidence="14 15" key="1">
    <citation type="submission" date="2021-05" db="EMBL/GenBank/DDBJ databases">
        <title>Genome Assembly of Synthetic Allotetraploid Brassica napus Reveals Homoeologous Exchanges between Subgenomes.</title>
        <authorList>
            <person name="Davis J.T."/>
        </authorList>
    </citation>
    <scope>NUCLEOTIDE SEQUENCE [LARGE SCALE GENOMIC DNA]</scope>
    <source>
        <strain evidence="15">cv. Da-Ae</strain>
        <tissue evidence="14">Seedling</tissue>
    </source>
</reference>
<dbReference type="PROSITE" id="PS01361">
    <property type="entry name" value="ZF_DOF_1"/>
    <property type="match status" value="1"/>
</dbReference>
<dbReference type="InterPro" id="IPR003851">
    <property type="entry name" value="Znf_Dof"/>
</dbReference>
<dbReference type="InterPro" id="IPR010525">
    <property type="entry name" value="ARF_dom"/>
</dbReference>
<keyword evidence="8" id="KW-0479">Metal-binding</keyword>
<comment type="function">
    <text evidence="9">Auxin response factors (ARFs) are transcriptional factors that bind specifically to the DNA sequence 5'-TGTCTC-3' found in the auxin-responsive promoter elements (AuxREs).</text>
</comment>
<comment type="similarity">
    <text evidence="2 9">Belongs to the ARF family.</text>
</comment>
<dbReference type="InterPro" id="IPR044835">
    <property type="entry name" value="ARF_plant"/>
</dbReference>
<dbReference type="PANTHER" id="PTHR31384:SF81">
    <property type="entry name" value="AUXIN RESPONSE FACTOR 18"/>
    <property type="match status" value="1"/>
</dbReference>
<feature type="domain" description="TF-B3" evidence="11">
    <location>
        <begin position="114"/>
        <end position="216"/>
    </location>
</feature>
<dbReference type="Pfam" id="PF02309">
    <property type="entry name" value="AUX_IAA"/>
    <property type="match status" value="1"/>
</dbReference>
<dbReference type="EMBL" id="JAGKQM010000018">
    <property type="protein sequence ID" value="KAH0865519.1"/>
    <property type="molecule type" value="Genomic_DNA"/>
</dbReference>
<evidence type="ECO:0000313" key="14">
    <source>
        <dbReference type="EMBL" id="KAH0865519.1"/>
    </source>
</evidence>
<feature type="region of interest" description="Disordered" evidence="10">
    <location>
        <begin position="325"/>
        <end position="447"/>
    </location>
</feature>
<evidence type="ECO:0000256" key="1">
    <source>
        <dbReference type="ARBA" id="ARBA00004123"/>
    </source>
</evidence>
<evidence type="ECO:0000256" key="9">
    <source>
        <dbReference type="RuleBase" id="RU004561"/>
    </source>
</evidence>
<comment type="subunit">
    <text evidence="9">Homodimers and heterodimers.</text>
</comment>
<keyword evidence="15" id="KW-1185">Reference proteome</keyword>
<keyword evidence="4 8" id="KW-0238">DNA-binding</keyword>
<feature type="domain" description="PB1" evidence="13">
    <location>
        <begin position="445"/>
        <end position="537"/>
    </location>
</feature>
<dbReference type="CDD" id="cd10017">
    <property type="entry name" value="B3_DNA"/>
    <property type="match status" value="1"/>
</dbReference>
<organism evidence="14 15">
    <name type="scientific">Brassica napus</name>
    <name type="common">Rape</name>
    <dbReference type="NCBI Taxonomy" id="3708"/>
    <lineage>
        <taxon>Eukaryota</taxon>
        <taxon>Viridiplantae</taxon>
        <taxon>Streptophyta</taxon>
        <taxon>Embryophyta</taxon>
        <taxon>Tracheophyta</taxon>
        <taxon>Spermatophyta</taxon>
        <taxon>Magnoliopsida</taxon>
        <taxon>eudicotyledons</taxon>
        <taxon>Gunneridae</taxon>
        <taxon>Pentapetalae</taxon>
        <taxon>rosids</taxon>
        <taxon>malvids</taxon>
        <taxon>Brassicales</taxon>
        <taxon>Brassicaceae</taxon>
        <taxon>Brassiceae</taxon>
        <taxon>Brassica</taxon>
    </lineage>
</organism>
<evidence type="ECO:0000256" key="10">
    <source>
        <dbReference type="SAM" id="MobiDB-lite"/>
    </source>
</evidence>
<protein>
    <recommendedName>
        <fullName evidence="9">Auxin response factor</fullName>
    </recommendedName>
</protein>
<dbReference type="PANTHER" id="PTHR31384">
    <property type="entry name" value="AUXIN RESPONSE FACTOR 4-RELATED"/>
    <property type="match status" value="1"/>
</dbReference>
<feature type="compositionally biased region" description="Basic and acidic residues" evidence="10">
    <location>
        <begin position="1036"/>
        <end position="1045"/>
    </location>
</feature>
<keyword evidence="3 9" id="KW-0805">Transcription regulation</keyword>
<proteinExistence type="inferred from homology"/>
<dbReference type="InterPro" id="IPR003340">
    <property type="entry name" value="B3_DNA-bd"/>
</dbReference>
<dbReference type="PROSITE" id="PS50884">
    <property type="entry name" value="ZF_DOF_2"/>
    <property type="match status" value="1"/>
</dbReference>
<dbReference type="Pfam" id="PF02362">
    <property type="entry name" value="B3"/>
    <property type="match status" value="1"/>
</dbReference>
<dbReference type="Proteomes" id="UP000824890">
    <property type="component" value="Unassembled WGS sequence"/>
</dbReference>
<gene>
    <name evidence="14" type="ORF">HID58_082730</name>
</gene>
<keyword evidence="8" id="KW-0863">Zinc-finger</keyword>
<dbReference type="InterPro" id="IPR007789">
    <property type="entry name" value="DUF688"/>
</dbReference>
<dbReference type="SUPFAM" id="SSF54277">
    <property type="entry name" value="CAD &amp; PB1 domains"/>
    <property type="match status" value="1"/>
</dbReference>
<keyword evidence="7 9" id="KW-0927">Auxin signaling pathway</keyword>
<evidence type="ECO:0000256" key="8">
    <source>
        <dbReference type="PROSITE-ProRule" id="PRU00071"/>
    </source>
</evidence>
<keyword evidence="5 9" id="KW-0804">Transcription</keyword>
<dbReference type="Gene3D" id="2.40.330.10">
    <property type="entry name" value="DNA-binding pseudobarrel domain"/>
    <property type="match status" value="1"/>
</dbReference>